<protein>
    <submittedName>
        <fullName evidence="1">3021_t:CDS:1</fullName>
    </submittedName>
</protein>
<proteinExistence type="predicted"/>
<name>A0ACA9L8C9_9GLOM</name>
<evidence type="ECO:0000313" key="2">
    <source>
        <dbReference type="Proteomes" id="UP000789920"/>
    </source>
</evidence>
<accession>A0ACA9L8C9</accession>
<evidence type="ECO:0000313" key="1">
    <source>
        <dbReference type="EMBL" id="CAG8514897.1"/>
    </source>
</evidence>
<dbReference type="EMBL" id="CAJVQC010002639">
    <property type="protein sequence ID" value="CAG8514897.1"/>
    <property type="molecule type" value="Genomic_DNA"/>
</dbReference>
<gene>
    <name evidence="1" type="ORF">RPERSI_LOCUS2428</name>
</gene>
<dbReference type="Proteomes" id="UP000789920">
    <property type="component" value="Unassembled WGS sequence"/>
</dbReference>
<feature type="non-terminal residue" evidence="1">
    <location>
        <position position="50"/>
    </location>
</feature>
<comment type="caution">
    <text evidence="1">The sequence shown here is derived from an EMBL/GenBank/DDBJ whole genome shotgun (WGS) entry which is preliminary data.</text>
</comment>
<sequence length="50" mass="5549">MSDFTTLNDTIAKAFPNRTDLLATTLLDSVEVIDRREVKSGAVTHETELL</sequence>
<reference evidence="1" key="1">
    <citation type="submission" date="2021-06" db="EMBL/GenBank/DDBJ databases">
        <authorList>
            <person name="Kallberg Y."/>
            <person name="Tangrot J."/>
            <person name="Rosling A."/>
        </authorList>
    </citation>
    <scope>NUCLEOTIDE SEQUENCE</scope>
    <source>
        <strain evidence="1">MA461A</strain>
    </source>
</reference>
<organism evidence="1 2">
    <name type="scientific">Racocetra persica</name>
    <dbReference type="NCBI Taxonomy" id="160502"/>
    <lineage>
        <taxon>Eukaryota</taxon>
        <taxon>Fungi</taxon>
        <taxon>Fungi incertae sedis</taxon>
        <taxon>Mucoromycota</taxon>
        <taxon>Glomeromycotina</taxon>
        <taxon>Glomeromycetes</taxon>
        <taxon>Diversisporales</taxon>
        <taxon>Gigasporaceae</taxon>
        <taxon>Racocetra</taxon>
    </lineage>
</organism>
<keyword evidence="2" id="KW-1185">Reference proteome</keyword>